<organism evidence="1 2">
    <name type="scientific">Abditibacterium utsteinense</name>
    <dbReference type="NCBI Taxonomy" id="1960156"/>
    <lineage>
        <taxon>Bacteria</taxon>
        <taxon>Pseudomonadati</taxon>
        <taxon>Abditibacteriota</taxon>
        <taxon>Abditibacteriia</taxon>
        <taxon>Abditibacteriales</taxon>
        <taxon>Abditibacteriaceae</taxon>
        <taxon>Abditibacterium</taxon>
    </lineage>
</organism>
<dbReference type="InParanoid" id="A0A2S8SPC4"/>
<accession>A0A2S8SPC4</accession>
<protein>
    <submittedName>
        <fullName evidence="1">Uncharacterized protein</fullName>
    </submittedName>
</protein>
<dbReference type="EMBL" id="NIGF01000026">
    <property type="protein sequence ID" value="PQV62647.1"/>
    <property type="molecule type" value="Genomic_DNA"/>
</dbReference>
<gene>
    <name evidence="1" type="ORF">B1R32_12632</name>
</gene>
<dbReference type="AlphaFoldDB" id="A0A2S8SPC4"/>
<sequence>MLSSRSDRTHSGKKLSVAVSYPRGLVIARTVRSLTLKGALLGGLLGFSHAAYMHSSGQRSERGNAALAAVAGETALWALSGAAAGLSGSLAYAVVGGPVGAAVGVAGAALVGSGTFSSVPSIAAMPQKIGEKTQVALGYAPPGEASLYRMTSFDNDIKEDAPPPAPLYHGPWNDRVVFLGMNIGPTRKASHLMGENVDVTAILPGALQDRIRVGTTTYDLRGPRGIAAFVSTLGLAPQAAAGTRKAFAMCEKEARDELAGLARIWARGERGAKIPSRLVLAGHSNGDGVWGDDNGSLRLGPLLELSRALPHATSQIEDAFVTGCYSGGEVTMEQYLLVFPRAKTIWAYEAQAPGVDNGATIDQAGWERATRGRNAAVVPTGSAVAGKKLAVWSFKSGYHATKPPLTLAQLRGKVQWMEENFQRPAMNGQNYTYDGQWRVPISITDPNTGLVRQYYSWLVRLSQRRDLPSDERALWVEKKHQTIRLLYFGATVAPHFQREYGAEIGRGYAKLGLKAPDFGRLNRAQALQEVDKYLAKLDKKPGAAPEAQQIGTLLQRGVQDLDPGIIPDGWV</sequence>
<dbReference type="Proteomes" id="UP000237684">
    <property type="component" value="Unassembled WGS sequence"/>
</dbReference>
<evidence type="ECO:0000313" key="2">
    <source>
        <dbReference type="Proteomes" id="UP000237684"/>
    </source>
</evidence>
<dbReference type="RefSeq" id="WP_106381226.1">
    <property type="nucleotide sequence ID" value="NZ_NIGF01000026.1"/>
</dbReference>
<keyword evidence="2" id="KW-1185">Reference proteome</keyword>
<name>A0A2S8SPC4_9BACT</name>
<evidence type="ECO:0000313" key="1">
    <source>
        <dbReference type="EMBL" id="PQV62647.1"/>
    </source>
</evidence>
<dbReference type="OrthoDB" id="5497208at2"/>
<reference evidence="1 2" key="1">
    <citation type="journal article" date="2018" name="Syst. Appl. Microbiol.">
        <title>Abditibacterium utsteinense sp. nov., the first cultivated member of candidate phylum FBP, isolated from ice-free Antarctic soil samples.</title>
        <authorList>
            <person name="Tahon G."/>
            <person name="Tytgat B."/>
            <person name="Lebbe L."/>
            <person name="Carlier A."/>
            <person name="Willems A."/>
        </authorList>
    </citation>
    <scope>NUCLEOTIDE SEQUENCE [LARGE SCALE GENOMIC DNA]</scope>
    <source>
        <strain evidence="1 2">LMG 29911</strain>
    </source>
</reference>
<proteinExistence type="predicted"/>
<comment type="caution">
    <text evidence="1">The sequence shown here is derived from an EMBL/GenBank/DDBJ whole genome shotgun (WGS) entry which is preliminary data.</text>
</comment>